<dbReference type="STRING" id="90241.B0682_00205"/>
<comment type="caution">
    <text evidence="1">The sequence shown here is derived from an EMBL/GenBank/DDBJ whole genome shotgun (WGS) entry which is preliminary data.</text>
</comment>
<evidence type="ECO:0000313" key="1">
    <source>
        <dbReference type="EMBL" id="OOS22693.1"/>
    </source>
</evidence>
<dbReference type="GO" id="GO:0016226">
    <property type="term" value="P:iron-sulfur cluster assembly"/>
    <property type="evidence" value="ECO:0007669"/>
    <property type="project" value="TreeGrafter"/>
</dbReference>
<proteinExistence type="predicted"/>
<dbReference type="RefSeq" id="WP_078306100.1">
    <property type="nucleotide sequence ID" value="NZ_CP147511.1"/>
</dbReference>
<dbReference type="AlphaFoldDB" id="A0A1T0CK69"/>
<dbReference type="EMBL" id="MUYT01000001">
    <property type="protein sequence ID" value="OOS22693.1"/>
    <property type="molecule type" value="Genomic_DNA"/>
</dbReference>
<dbReference type="OrthoDB" id="9796287at2"/>
<reference evidence="1 2" key="1">
    <citation type="submission" date="2017-02" db="EMBL/GenBank/DDBJ databases">
        <title>Draft genome sequence of Moraxella lincolnii CCUG 9405T type strain.</title>
        <authorList>
            <person name="Salva-Serra F."/>
            <person name="Engstrom-Jakobsson H."/>
            <person name="Thorell K."/>
            <person name="Jaen-Luchoro D."/>
            <person name="Gonzales-Siles L."/>
            <person name="Karlsson R."/>
            <person name="Yazdan S."/>
            <person name="Boulund F."/>
            <person name="Johnning A."/>
            <person name="Engstrand L."/>
            <person name="Kristiansson E."/>
            <person name="Moore E."/>
        </authorList>
    </citation>
    <scope>NUCLEOTIDE SEQUENCE [LARGE SCALE GENOMIC DNA]</scope>
    <source>
        <strain evidence="1 2">CCUG 9405</strain>
    </source>
</reference>
<name>A0A1T0CK69_9GAMM</name>
<keyword evidence="2" id="KW-1185">Reference proteome</keyword>
<organism evidence="1 2">
    <name type="scientific">Lwoffella lincolnii</name>
    <dbReference type="NCBI Taxonomy" id="90241"/>
    <lineage>
        <taxon>Bacteria</taxon>
        <taxon>Pseudomonadati</taxon>
        <taxon>Pseudomonadota</taxon>
        <taxon>Gammaproteobacteria</taxon>
        <taxon>Moraxellales</taxon>
        <taxon>Moraxellaceae</taxon>
        <taxon>Lwoffella</taxon>
    </lineage>
</organism>
<dbReference type="PANTHER" id="PTHR22602:SF0">
    <property type="entry name" value="TRANSFERASE CAF17, MITOCHONDRIAL-RELATED"/>
    <property type="match status" value="1"/>
</dbReference>
<dbReference type="Gene3D" id="2.40.30.160">
    <property type="match status" value="1"/>
</dbReference>
<dbReference type="PANTHER" id="PTHR22602">
    <property type="entry name" value="TRANSFERASE CAF17, MITOCHONDRIAL-RELATED"/>
    <property type="match status" value="1"/>
</dbReference>
<protein>
    <submittedName>
        <fullName evidence="1">Folate-binding protein YgfZ</fullName>
    </submittedName>
</protein>
<dbReference type="Gene3D" id="3.30.70.1400">
    <property type="entry name" value="Aminomethyltransferase beta-barrel domains"/>
    <property type="match status" value="1"/>
</dbReference>
<sequence length="263" mass="28910">MPNSNNQLAQFSHITLQGNDVSQFLQGQLTINVNKLGLSYVPTAISNLKGRIAFGLWIKKYADDAGKCYDVVISADCAESFISHVKKYAVFSQVTLSNPKPIFPCVMGEEPTFSNHEDNADATAWMTASIATGNYWITQATSNQFQPQELRLHQRGGVDYDKGCYLGQEVIARLYFKSAPKAHLHRVAGDYHTLQTDATALPMAGEALVDGITVVNVMPCADDDLTFEALVVARPQTIEQWRLKGLDVLDLPMALQADVARSV</sequence>
<dbReference type="NCBIfam" id="TIGR03317">
    <property type="entry name" value="ygfZ_signature"/>
    <property type="match status" value="1"/>
</dbReference>
<dbReference type="InterPro" id="IPR017703">
    <property type="entry name" value="YgfZ/GCV_T_CS"/>
</dbReference>
<gene>
    <name evidence="1" type="ORF">B0682_00205</name>
</gene>
<dbReference type="SUPFAM" id="SSF103025">
    <property type="entry name" value="Folate-binding domain"/>
    <property type="match status" value="1"/>
</dbReference>
<dbReference type="InterPro" id="IPR045179">
    <property type="entry name" value="YgfZ/GcvT"/>
</dbReference>
<accession>A0A1T0CK69</accession>
<dbReference type="Proteomes" id="UP000191094">
    <property type="component" value="Unassembled WGS sequence"/>
</dbReference>
<evidence type="ECO:0000313" key="2">
    <source>
        <dbReference type="Proteomes" id="UP000191094"/>
    </source>
</evidence>